<comment type="caution">
    <text evidence="4">The sequence shown here is derived from an EMBL/GenBank/DDBJ whole genome shotgun (WGS) entry which is preliminary data.</text>
</comment>
<dbReference type="AlphaFoldDB" id="A0A9P4Q253"/>
<proteinExistence type="predicted"/>
<evidence type="ECO:0000256" key="1">
    <source>
        <dbReference type="ARBA" id="ARBA00022737"/>
    </source>
</evidence>
<dbReference type="PROSITE" id="PS50297">
    <property type="entry name" value="ANK_REP_REGION"/>
    <property type="match status" value="1"/>
</dbReference>
<feature type="repeat" description="ANK" evidence="3">
    <location>
        <begin position="64"/>
        <end position="89"/>
    </location>
</feature>
<dbReference type="Gene3D" id="1.25.40.20">
    <property type="entry name" value="Ankyrin repeat-containing domain"/>
    <property type="match status" value="1"/>
</dbReference>
<dbReference type="OrthoDB" id="20872at2759"/>
<dbReference type="PANTHER" id="PTHR24173:SF74">
    <property type="entry name" value="ANKYRIN REPEAT DOMAIN-CONTAINING PROTEIN 16"/>
    <property type="match status" value="1"/>
</dbReference>
<dbReference type="Pfam" id="PF12796">
    <property type="entry name" value="Ank_2"/>
    <property type="match status" value="1"/>
</dbReference>
<dbReference type="PANTHER" id="PTHR24173">
    <property type="entry name" value="ANKYRIN REPEAT CONTAINING"/>
    <property type="match status" value="1"/>
</dbReference>
<dbReference type="InterPro" id="IPR002110">
    <property type="entry name" value="Ankyrin_rpt"/>
</dbReference>
<protein>
    <submittedName>
        <fullName evidence="4">Ankyrin</fullName>
    </submittedName>
</protein>
<dbReference type="PROSITE" id="PS50088">
    <property type="entry name" value="ANK_REPEAT"/>
    <property type="match status" value="1"/>
</dbReference>
<dbReference type="SUPFAM" id="SSF48403">
    <property type="entry name" value="Ankyrin repeat"/>
    <property type="match status" value="1"/>
</dbReference>
<organism evidence="4 5">
    <name type="scientific">Polychaeton citri CBS 116435</name>
    <dbReference type="NCBI Taxonomy" id="1314669"/>
    <lineage>
        <taxon>Eukaryota</taxon>
        <taxon>Fungi</taxon>
        <taxon>Dikarya</taxon>
        <taxon>Ascomycota</taxon>
        <taxon>Pezizomycotina</taxon>
        <taxon>Dothideomycetes</taxon>
        <taxon>Dothideomycetidae</taxon>
        <taxon>Capnodiales</taxon>
        <taxon>Capnodiaceae</taxon>
        <taxon>Polychaeton</taxon>
    </lineage>
</organism>
<keyword evidence="1" id="KW-0677">Repeat</keyword>
<name>A0A9P4Q253_9PEZI</name>
<evidence type="ECO:0000256" key="3">
    <source>
        <dbReference type="PROSITE-ProRule" id="PRU00023"/>
    </source>
</evidence>
<gene>
    <name evidence="4" type="ORF">K431DRAFT_231564</name>
</gene>
<accession>A0A9P4Q253</accession>
<evidence type="ECO:0000313" key="4">
    <source>
        <dbReference type="EMBL" id="KAF2718130.1"/>
    </source>
</evidence>
<dbReference type="InterPro" id="IPR036770">
    <property type="entry name" value="Ankyrin_rpt-contain_sf"/>
</dbReference>
<dbReference type="SMART" id="SM00248">
    <property type="entry name" value="ANK"/>
    <property type="match status" value="2"/>
</dbReference>
<reference evidence="4" key="1">
    <citation type="journal article" date="2020" name="Stud. Mycol.">
        <title>101 Dothideomycetes genomes: a test case for predicting lifestyles and emergence of pathogens.</title>
        <authorList>
            <person name="Haridas S."/>
            <person name="Albert R."/>
            <person name="Binder M."/>
            <person name="Bloem J."/>
            <person name="Labutti K."/>
            <person name="Salamov A."/>
            <person name="Andreopoulos B."/>
            <person name="Baker S."/>
            <person name="Barry K."/>
            <person name="Bills G."/>
            <person name="Bluhm B."/>
            <person name="Cannon C."/>
            <person name="Castanera R."/>
            <person name="Culley D."/>
            <person name="Daum C."/>
            <person name="Ezra D."/>
            <person name="Gonzalez J."/>
            <person name="Henrissat B."/>
            <person name="Kuo A."/>
            <person name="Liang C."/>
            <person name="Lipzen A."/>
            <person name="Lutzoni F."/>
            <person name="Magnuson J."/>
            <person name="Mondo S."/>
            <person name="Nolan M."/>
            <person name="Ohm R."/>
            <person name="Pangilinan J."/>
            <person name="Park H.-J."/>
            <person name="Ramirez L."/>
            <person name="Alfaro M."/>
            <person name="Sun H."/>
            <person name="Tritt A."/>
            <person name="Yoshinaga Y."/>
            <person name="Zwiers L.-H."/>
            <person name="Turgeon B."/>
            <person name="Goodwin S."/>
            <person name="Spatafora J."/>
            <person name="Crous P."/>
            <person name="Grigoriev I."/>
        </authorList>
    </citation>
    <scope>NUCLEOTIDE SEQUENCE</scope>
    <source>
        <strain evidence="4">CBS 116435</strain>
    </source>
</reference>
<keyword evidence="5" id="KW-1185">Reference proteome</keyword>
<sequence>MFDAARMGFPDVIRFLFQAGASAVPKYQPWSEPLHAACFSGQLECVKMLVEEVGLDVNARSLEGGATPLIRAAVGGQANVVVWLLANGA</sequence>
<dbReference type="EMBL" id="MU003830">
    <property type="protein sequence ID" value="KAF2718130.1"/>
    <property type="molecule type" value="Genomic_DNA"/>
</dbReference>
<evidence type="ECO:0000256" key="2">
    <source>
        <dbReference type="ARBA" id="ARBA00023043"/>
    </source>
</evidence>
<keyword evidence="2 3" id="KW-0040">ANK repeat</keyword>
<dbReference type="Proteomes" id="UP000799441">
    <property type="component" value="Unassembled WGS sequence"/>
</dbReference>
<evidence type="ECO:0000313" key="5">
    <source>
        <dbReference type="Proteomes" id="UP000799441"/>
    </source>
</evidence>
<feature type="non-terminal residue" evidence="4">
    <location>
        <position position="89"/>
    </location>
</feature>